<dbReference type="Pfam" id="PF01183">
    <property type="entry name" value="Glyco_hydro_25"/>
    <property type="match status" value="1"/>
</dbReference>
<dbReference type="Gene3D" id="3.20.20.80">
    <property type="entry name" value="Glycosidases"/>
    <property type="match status" value="1"/>
</dbReference>
<dbReference type="PROSITE" id="PS51904">
    <property type="entry name" value="GLYCOSYL_HYDROL_F25_2"/>
    <property type="match status" value="1"/>
</dbReference>
<dbReference type="Proteomes" id="UP000712157">
    <property type="component" value="Unassembled WGS sequence"/>
</dbReference>
<dbReference type="SUPFAM" id="SSF51445">
    <property type="entry name" value="(Trans)glycosidases"/>
    <property type="match status" value="1"/>
</dbReference>
<organism evidence="2 3">
    <name type="scientific">Diplocloster agilis</name>
    <dbReference type="NCBI Taxonomy" id="2850323"/>
    <lineage>
        <taxon>Bacteria</taxon>
        <taxon>Bacillati</taxon>
        <taxon>Bacillota</taxon>
        <taxon>Clostridia</taxon>
        <taxon>Lachnospirales</taxon>
        <taxon>Lachnospiraceae</taxon>
        <taxon>Diplocloster</taxon>
    </lineage>
</organism>
<sequence length="205" mass="23332">MYLGVDLSYHNGEVDFSQLKEAGIKYVILRAGFGQNNIDQGFERYARACIDHDISFGVYWFGYPLNTEMARLEARYAIEAVSKYRSRCPIAFDLEYDSIKYAAGKGVQIDRNQATEMARVFCKEVASAGYIPILYSNKDYLENYFDLKMIDAYLWYARYTSALSDSEKSSCAIWQKSSSGKVPGISGEVDVNEFYIDFENAAPNQ</sequence>
<dbReference type="InterPro" id="IPR017853">
    <property type="entry name" value="GH"/>
</dbReference>
<name>A0A949JY62_9FIRM</name>
<dbReference type="EMBL" id="JAHQCW010000012">
    <property type="protein sequence ID" value="MBU9736754.1"/>
    <property type="molecule type" value="Genomic_DNA"/>
</dbReference>
<dbReference type="AlphaFoldDB" id="A0A949JY62"/>
<dbReference type="GO" id="GO:0016998">
    <property type="term" value="P:cell wall macromolecule catabolic process"/>
    <property type="evidence" value="ECO:0007669"/>
    <property type="project" value="InterPro"/>
</dbReference>
<dbReference type="PANTHER" id="PTHR34135:SF2">
    <property type="entry name" value="LYSOZYME"/>
    <property type="match status" value="1"/>
</dbReference>
<dbReference type="GO" id="GO:0009253">
    <property type="term" value="P:peptidoglycan catabolic process"/>
    <property type="evidence" value="ECO:0007669"/>
    <property type="project" value="InterPro"/>
</dbReference>
<evidence type="ECO:0000256" key="1">
    <source>
        <dbReference type="ARBA" id="ARBA00010646"/>
    </source>
</evidence>
<dbReference type="PANTHER" id="PTHR34135">
    <property type="entry name" value="LYSOZYME"/>
    <property type="match status" value="1"/>
</dbReference>
<dbReference type="GO" id="GO:0003796">
    <property type="term" value="F:lysozyme activity"/>
    <property type="evidence" value="ECO:0007669"/>
    <property type="project" value="InterPro"/>
</dbReference>
<keyword evidence="3" id="KW-1185">Reference proteome</keyword>
<dbReference type="RefSeq" id="WP_238721453.1">
    <property type="nucleotide sequence ID" value="NZ_JAHQCW010000012.1"/>
</dbReference>
<protein>
    <recommendedName>
        <fullName evidence="4">Lysozyme</fullName>
    </recommendedName>
</protein>
<reference evidence="2" key="1">
    <citation type="submission" date="2021-06" db="EMBL/GenBank/DDBJ databases">
        <title>Description of novel taxa of the family Lachnospiraceae.</title>
        <authorList>
            <person name="Chaplin A.V."/>
            <person name="Sokolova S.R."/>
            <person name="Pikina A.P."/>
            <person name="Korzhanova M."/>
            <person name="Belova V."/>
            <person name="Korostin D."/>
            <person name="Efimov B.A."/>
        </authorList>
    </citation>
    <scope>NUCLEOTIDE SEQUENCE</scope>
    <source>
        <strain evidence="2">ASD5720</strain>
    </source>
</reference>
<dbReference type="InterPro" id="IPR002053">
    <property type="entry name" value="Glyco_hydro_25"/>
</dbReference>
<dbReference type="GO" id="GO:0016052">
    <property type="term" value="P:carbohydrate catabolic process"/>
    <property type="evidence" value="ECO:0007669"/>
    <property type="project" value="TreeGrafter"/>
</dbReference>
<accession>A0A949JY62</accession>
<comment type="caution">
    <text evidence="2">The sequence shown here is derived from an EMBL/GenBank/DDBJ whole genome shotgun (WGS) entry which is preliminary data.</text>
</comment>
<evidence type="ECO:0008006" key="4">
    <source>
        <dbReference type="Google" id="ProtNLM"/>
    </source>
</evidence>
<gene>
    <name evidence="2" type="ORF">KTH89_09410</name>
</gene>
<evidence type="ECO:0000313" key="3">
    <source>
        <dbReference type="Proteomes" id="UP000712157"/>
    </source>
</evidence>
<proteinExistence type="inferred from homology"/>
<evidence type="ECO:0000313" key="2">
    <source>
        <dbReference type="EMBL" id="MBU9736754.1"/>
    </source>
</evidence>
<comment type="similarity">
    <text evidence="1">Belongs to the glycosyl hydrolase 25 family.</text>
</comment>